<proteinExistence type="inferred from homology"/>
<dbReference type="Pfam" id="PF01594">
    <property type="entry name" value="AI-2E_transport"/>
    <property type="match status" value="1"/>
</dbReference>
<evidence type="ECO:0000313" key="8">
    <source>
        <dbReference type="Proteomes" id="UP000654108"/>
    </source>
</evidence>
<keyword evidence="4 6" id="KW-1133">Transmembrane helix</keyword>
<comment type="caution">
    <text evidence="7">The sequence shown here is derived from an EMBL/GenBank/DDBJ whole genome shotgun (WGS) entry which is preliminary data.</text>
</comment>
<dbReference type="GO" id="GO:0055085">
    <property type="term" value="P:transmembrane transport"/>
    <property type="evidence" value="ECO:0007669"/>
    <property type="project" value="TreeGrafter"/>
</dbReference>
<evidence type="ECO:0000256" key="1">
    <source>
        <dbReference type="ARBA" id="ARBA00004141"/>
    </source>
</evidence>
<gene>
    <name evidence="7" type="ORF">IC608_11425</name>
</gene>
<dbReference type="PANTHER" id="PTHR21716">
    <property type="entry name" value="TRANSMEMBRANE PROTEIN"/>
    <property type="match status" value="1"/>
</dbReference>
<evidence type="ECO:0000256" key="5">
    <source>
        <dbReference type="ARBA" id="ARBA00023136"/>
    </source>
</evidence>
<dbReference type="GO" id="GO:0016020">
    <property type="term" value="C:membrane"/>
    <property type="evidence" value="ECO:0007669"/>
    <property type="project" value="UniProtKB-SubCell"/>
</dbReference>
<protein>
    <submittedName>
        <fullName evidence="7">AI-2E family transporter</fullName>
    </submittedName>
</protein>
<comment type="subcellular location">
    <subcellularLocation>
        <location evidence="1">Membrane</location>
        <topology evidence="1">Multi-pass membrane protein</topology>
    </subcellularLocation>
</comment>
<evidence type="ECO:0000313" key="7">
    <source>
        <dbReference type="EMBL" id="MBD8066082.1"/>
    </source>
</evidence>
<evidence type="ECO:0000256" key="3">
    <source>
        <dbReference type="ARBA" id="ARBA00022692"/>
    </source>
</evidence>
<evidence type="ECO:0000256" key="2">
    <source>
        <dbReference type="ARBA" id="ARBA00009773"/>
    </source>
</evidence>
<accession>A0A927FV48</accession>
<feature type="transmembrane region" description="Helical" evidence="6">
    <location>
        <begin position="219"/>
        <end position="241"/>
    </location>
</feature>
<keyword evidence="3 6" id="KW-0812">Transmembrane</keyword>
<dbReference type="RefSeq" id="WP_191775508.1">
    <property type="nucleotide sequence ID" value="NZ_JACYFU010000003.1"/>
</dbReference>
<feature type="transmembrane region" description="Helical" evidence="6">
    <location>
        <begin position="190"/>
        <end position="213"/>
    </location>
</feature>
<feature type="transmembrane region" description="Helical" evidence="6">
    <location>
        <begin position="7"/>
        <end position="29"/>
    </location>
</feature>
<dbReference type="PANTHER" id="PTHR21716:SF62">
    <property type="entry name" value="TRANSPORT PROTEIN YDBI-RELATED"/>
    <property type="match status" value="1"/>
</dbReference>
<dbReference type="InterPro" id="IPR002549">
    <property type="entry name" value="AI-2E-like"/>
</dbReference>
<keyword evidence="5 6" id="KW-0472">Membrane</keyword>
<evidence type="ECO:0000256" key="4">
    <source>
        <dbReference type="ARBA" id="ARBA00022989"/>
    </source>
</evidence>
<feature type="transmembrane region" description="Helical" evidence="6">
    <location>
        <begin position="67"/>
        <end position="86"/>
    </location>
</feature>
<feature type="transmembrane region" description="Helical" evidence="6">
    <location>
        <begin position="288"/>
        <end position="319"/>
    </location>
</feature>
<keyword evidence="8" id="KW-1185">Reference proteome</keyword>
<feature type="transmembrane region" description="Helical" evidence="6">
    <location>
        <begin position="35"/>
        <end position="55"/>
    </location>
</feature>
<dbReference type="AlphaFoldDB" id="A0A927FV48"/>
<comment type="similarity">
    <text evidence="2">Belongs to the autoinducer-2 exporter (AI-2E) (TC 2.A.86) family.</text>
</comment>
<evidence type="ECO:0000256" key="6">
    <source>
        <dbReference type="SAM" id="Phobius"/>
    </source>
</evidence>
<sequence length="338" mass="36185">MDSGPIPLGWLARATFVVAAVLSLFWLSWLLTHVLFLLVGALVVAVILLALRDLLTRFLRLTRKWALGGAVLLLAVVFAVFFFLMGSQMAGQFTALQEKLPAAIDSIRNRFGVDVLAQLRTAQINWMPHIAGYFPDLIGALGSIVFILVSGVFLAVNPRMYKKGLLTLLPVPRREPVGKALDSAGYALRLWLVGKIITMVVIGVVTTAGLSLIGIPSPLALGFLAGLLEFIPFLGPILAFVPAGAVALSAGQGSFVWVLGLYVVIQQLENNLLVPLVQQHTVELPPVLGMFAVVSFGLLFGPIGVILGVPLAIIILVLVKELYVSQALGEDVSIPGRE</sequence>
<feature type="transmembrane region" description="Helical" evidence="6">
    <location>
        <begin position="137"/>
        <end position="156"/>
    </location>
</feature>
<reference evidence="7" key="1">
    <citation type="submission" date="2020-09" db="EMBL/GenBank/DDBJ databases">
        <title>Genome seq and assembly of Devosia sp.</title>
        <authorList>
            <person name="Chhetri G."/>
        </authorList>
    </citation>
    <scope>NUCLEOTIDE SEQUENCE</scope>
    <source>
        <strain evidence="7">PTR5</strain>
    </source>
</reference>
<organism evidence="7 8">
    <name type="scientific">Devosia oryzisoli</name>
    <dbReference type="NCBI Taxonomy" id="2774138"/>
    <lineage>
        <taxon>Bacteria</taxon>
        <taxon>Pseudomonadati</taxon>
        <taxon>Pseudomonadota</taxon>
        <taxon>Alphaproteobacteria</taxon>
        <taxon>Hyphomicrobiales</taxon>
        <taxon>Devosiaceae</taxon>
        <taxon>Devosia</taxon>
    </lineage>
</organism>
<name>A0A927FV48_9HYPH</name>
<dbReference type="EMBL" id="JACYFU010000003">
    <property type="protein sequence ID" value="MBD8066082.1"/>
    <property type="molecule type" value="Genomic_DNA"/>
</dbReference>
<feature type="transmembrane region" description="Helical" evidence="6">
    <location>
        <begin position="248"/>
        <end position="268"/>
    </location>
</feature>
<dbReference type="Proteomes" id="UP000654108">
    <property type="component" value="Unassembled WGS sequence"/>
</dbReference>